<protein>
    <recommendedName>
        <fullName evidence="1">Abortive infection protein-like C-terminal domain-containing protein</fullName>
    </recommendedName>
</protein>
<evidence type="ECO:0000259" key="1">
    <source>
        <dbReference type="Pfam" id="PF14355"/>
    </source>
</evidence>
<organism evidence="2 3">
    <name type="scientific">Corynebacterium vitaeruminis DSM 20294</name>
    <dbReference type="NCBI Taxonomy" id="1224164"/>
    <lineage>
        <taxon>Bacteria</taxon>
        <taxon>Bacillati</taxon>
        <taxon>Actinomycetota</taxon>
        <taxon>Actinomycetes</taxon>
        <taxon>Mycobacteriales</taxon>
        <taxon>Corynebacteriaceae</taxon>
        <taxon>Corynebacterium</taxon>
    </lineage>
</organism>
<name>W5Y6V0_9CORY</name>
<dbReference type="KEGG" id="cvt:B843_04270"/>
<gene>
    <name evidence="2" type="ORF">B843_04270</name>
</gene>
<evidence type="ECO:0000313" key="3">
    <source>
        <dbReference type="Proteomes" id="UP000019222"/>
    </source>
</evidence>
<dbReference type="Pfam" id="PF14355">
    <property type="entry name" value="Abi_C"/>
    <property type="match status" value="1"/>
</dbReference>
<dbReference type="HOGENOM" id="CLU_1822154_0_0_11"/>
<sequence length="141" mass="15694">MKKINRATTRDKDNAEVIGFSKNLMEAMADAVPRERGWQEDEVRGLKYQDRCSAVMKELGITEQSAGKGAVALGIGFVRKGLNKVVEGIGEMRRDDTNEGHGMANLKFVSDADAEFALRSAVNWCHFILETHRESSMVCPF</sequence>
<keyword evidence="3" id="KW-1185">Reference proteome</keyword>
<reference evidence="2 3" key="1">
    <citation type="submission" date="2013-02" db="EMBL/GenBank/DDBJ databases">
        <title>The complete genome sequence of Corynebacterium vitaeruminis DSM 20294.</title>
        <authorList>
            <person name="Ruckert C."/>
            <person name="Albersmeier A."/>
            <person name="Kalinowski J."/>
        </authorList>
    </citation>
    <scope>NUCLEOTIDE SEQUENCE [LARGE SCALE GENOMIC DNA]</scope>
    <source>
        <strain evidence="3">ATCC 10234</strain>
    </source>
</reference>
<dbReference type="Proteomes" id="UP000019222">
    <property type="component" value="Chromosome"/>
</dbReference>
<dbReference type="AlphaFoldDB" id="W5Y6V0"/>
<feature type="domain" description="Abortive infection protein-like C-terminal" evidence="1">
    <location>
        <begin position="54"/>
        <end position="130"/>
    </location>
</feature>
<accession>W5Y6V0</accession>
<evidence type="ECO:0000313" key="2">
    <source>
        <dbReference type="EMBL" id="AHI22243.1"/>
    </source>
</evidence>
<dbReference type="InterPro" id="IPR026001">
    <property type="entry name" value="Abi-like_C"/>
</dbReference>
<proteinExistence type="predicted"/>
<dbReference type="eggNOG" id="ENOG5032460">
    <property type="taxonomic scope" value="Bacteria"/>
</dbReference>
<dbReference type="EMBL" id="CP004353">
    <property type="protein sequence ID" value="AHI22243.1"/>
    <property type="molecule type" value="Genomic_DNA"/>
</dbReference>